<keyword evidence="2" id="KW-1185">Reference proteome</keyword>
<evidence type="ECO:0000313" key="1">
    <source>
        <dbReference type="EMBL" id="GEK93757.1"/>
    </source>
</evidence>
<protein>
    <recommendedName>
        <fullName evidence="3">LysM domain-containing protein</fullName>
    </recommendedName>
</protein>
<sequence>MQEIWITAADVSLYHVAARYLGDACQWWRIAELNDLADPELGWIGMPIKISLPSAQPSGSIGIPVEGE</sequence>
<dbReference type="AlphaFoldDB" id="A0A511B7H3"/>
<dbReference type="Proteomes" id="UP000321230">
    <property type="component" value="Unassembled WGS sequence"/>
</dbReference>
<evidence type="ECO:0008006" key="3">
    <source>
        <dbReference type="Google" id="ProtNLM"/>
    </source>
</evidence>
<reference evidence="1 2" key="1">
    <citation type="submission" date="2019-07" db="EMBL/GenBank/DDBJ databases">
        <title>Whole genome shotgun sequence of Gluconobacter wancherniae NBRC 103581.</title>
        <authorList>
            <person name="Hosoyama A."/>
            <person name="Uohara A."/>
            <person name="Ohji S."/>
            <person name="Ichikawa N."/>
        </authorList>
    </citation>
    <scope>NUCLEOTIDE SEQUENCE [LARGE SCALE GENOMIC DNA]</scope>
    <source>
        <strain evidence="1 2">NBRC 103581</strain>
    </source>
</reference>
<proteinExistence type="predicted"/>
<evidence type="ECO:0000313" key="2">
    <source>
        <dbReference type="Proteomes" id="UP000321230"/>
    </source>
</evidence>
<name>A0A511B7H3_9PROT</name>
<accession>A0A511B7H3</accession>
<dbReference type="OrthoDB" id="8453045at2"/>
<comment type="caution">
    <text evidence="1">The sequence shown here is derived from an EMBL/GenBank/DDBJ whole genome shotgun (WGS) entry which is preliminary data.</text>
</comment>
<organism evidence="1 2">
    <name type="scientific">Gluconobacter wancherniae NBRC 103581</name>
    <dbReference type="NCBI Taxonomy" id="656744"/>
    <lineage>
        <taxon>Bacteria</taxon>
        <taxon>Pseudomonadati</taxon>
        <taxon>Pseudomonadota</taxon>
        <taxon>Alphaproteobacteria</taxon>
        <taxon>Acetobacterales</taxon>
        <taxon>Acetobacteraceae</taxon>
        <taxon>Gluconobacter</taxon>
    </lineage>
</organism>
<dbReference type="EMBL" id="BJUZ01000002">
    <property type="protein sequence ID" value="GEK93757.1"/>
    <property type="molecule type" value="Genomic_DNA"/>
</dbReference>
<gene>
    <name evidence="1" type="ORF">GWA01_15270</name>
</gene>